<dbReference type="PANTHER" id="PTHR46018">
    <property type="entry name" value="ZINC PHOSPHODIESTERASE ELAC PROTEIN 1"/>
    <property type="match status" value="1"/>
</dbReference>
<evidence type="ECO:0000313" key="2">
    <source>
        <dbReference type="EMBL" id="SDE00942.1"/>
    </source>
</evidence>
<dbReference type="Proteomes" id="UP000198546">
    <property type="component" value="Chromosome i"/>
</dbReference>
<dbReference type="Gene3D" id="3.60.15.10">
    <property type="entry name" value="Ribonuclease Z/Hydroxyacylglutathione hydrolase-like"/>
    <property type="match status" value="1"/>
</dbReference>
<dbReference type="AlphaFoldDB" id="A0A1G6ZEN3"/>
<reference evidence="2 3" key="1">
    <citation type="submission" date="2016-10" db="EMBL/GenBank/DDBJ databases">
        <authorList>
            <person name="de Groot N.N."/>
        </authorList>
    </citation>
    <scope>NUCLEOTIDE SEQUENCE [LARGE SCALE GENOMIC DNA]</scope>
    <source>
        <strain evidence="2 3">MON 2.2</strain>
    </source>
</reference>
<dbReference type="CDD" id="cd07716">
    <property type="entry name" value="RNaseZ_short-form-like_MBL-fold"/>
    <property type="match status" value="1"/>
</dbReference>
<dbReference type="InterPro" id="IPR001279">
    <property type="entry name" value="Metallo-B-lactamas"/>
</dbReference>
<dbReference type="GO" id="GO:0042781">
    <property type="term" value="F:3'-tRNA processing endoribonuclease activity"/>
    <property type="evidence" value="ECO:0007669"/>
    <property type="project" value="TreeGrafter"/>
</dbReference>
<evidence type="ECO:0000313" key="3">
    <source>
        <dbReference type="Proteomes" id="UP000198546"/>
    </source>
</evidence>
<gene>
    <name evidence="2" type="ORF">SAMN04489747_2267</name>
</gene>
<dbReference type="EMBL" id="LT629688">
    <property type="protein sequence ID" value="SDE00942.1"/>
    <property type="molecule type" value="Genomic_DNA"/>
</dbReference>
<name>A0A1G6ZEN3_9ACTN</name>
<proteinExistence type="predicted"/>
<protein>
    <submittedName>
        <fullName evidence="2">Ribonuclease BN, tRNA processing enzyme</fullName>
    </submittedName>
</protein>
<dbReference type="InterPro" id="IPR036866">
    <property type="entry name" value="RibonucZ/Hydroxyglut_hydro"/>
</dbReference>
<dbReference type="STRING" id="675864.SAMN04489747_2267"/>
<dbReference type="RefSeq" id="WP_231946272.1">
    <property type="nucleotide sequence ID" value="NZ_LT629688.1"/>
</dbReference>
<dbReference type="SUPFAM" id="SSF56281">
    <property type="entry name" value="Metallo-hydrolase/oxidoreductase"/>
    <property type="match status" value="1"/>
</dbReference>
<feature type="domain" description="Metallo-beta-lactamase" evidence="1">
    <location>
        <begin position="52"/>
        <end position="231"/>
    </location>
</feature>
<dbReference type="Pfam" id="PF12706">
    <property type="entry name" value="Lactamase_B_2"/>
    <property type="match status" value="1"/>
</dbReference>
<organism evidence="2 3">
    <name type="scientific">Auraticoccus monumenti</name>
    <dbReference type="NCBI Taxonomy" id="675864"/>
    <lineage>
        <taxon>Bacteria</taxon>
        <taxon>Bacillati</taxon>
        <taxon>Actinomycetota</taxon>
        <taxon>Actinomycetes</taxon>
        <taxon>Propionibacteriales</taxon>
        <taxon>Propionibacteriaceae</taxon>
        <taxon>Auraticoccus</taxon>
    </lineage>
</organism>
<keyword evidence="3" id="KW-1185">Reference proteome</keyword>
<evidence type="ECO:0000259" key="1">
    <source>
        <dbReference type="Pfam" id="PF12706"/>
    </source>
</evidence>
<dbReference type="PANTHER" id="PTHR46018:SF4">
    <property type="entry name" value="METALLO-HYDROLASE YHFI-RELATED"/>
    <property type="match status" value="1"/>
</dbReference>
<sequence length="273" mass="28154">MSASSADRVVEGLELTVVGCTGSASGPDSPASCYLVQAPDGDGVASLVLDLGPGAFGALTRYVDAAAVTAIGFSHLHADHCGDFGSFHVAAHYSPGAPFRTALYGPAGTSRRLGRMYEVDEADVDAFAARWPATPWAPEQQVGPFTVRTVRVVHPVEAYAVRVEWGGESLTFTGDTAWSDELVGLATGTGLLLAEAGHPSGVEATPGVHLTPPEVAELARRSGAGTTVLTHVSPWFDVEAFRAEASARLGAEVVAARSGLRLGVRGGRAHPLG</sequence>
<accession>A0A1G6ZEN3</accession>